<geneLocation type="mitochondrion" evidence="3"/>
<keyword evidence="1" id="KW-0472">Membrane</keyword>
<dbReference type="InterPro" id="IPR027434">
    <property type="entry name" value="Homing_endonucl"/>
</dbReference>
<feature type="domain" description="Homing endonuclease LAGLIDADG" evidence="2">
    <location>
        <begin position="22"/>
        <end position="111"/>
    </location>
</feature>
<dbReference type="InterPro" id="IPR051289">
    <property type="entry name" value="LAGLIDADG_Endonuclease"/>
</dbReference>
<protein>
    <submittedName>
        <fullName evidence="3">Truncated LAGLIDADG endonuclease</fullName>
    </submittedName>
</protein>
<dbReference type="EMBL" id="KJ434027">
    <property type="protein sequence ID" value="AIJ56807.1"/>
    <property type="molecule type" value="Genomic_DNA"/>
</dbReference>
<proteinExistence type="predicted"/>
<keyword evidence="1" id="KW-0812">Transmembrane</keyword>
<dbReference type="RefSeq" id="YP_009072376.1">
    <property type="nucleotide sequence ID" value="NC_025200.1"/>
</dbReference>
<sequence length="148" mass="17307">MECIFLFIYYYYLYSFFFFFLCFYILAKKGRNIVGVGFTLVFQVSQHLRDEGILMSLVDYFSCGRYVQRKSTEWGHYSCTKFADNYSIKEFFDKYPIRGAKAKDFADWTKAAKIIKNGGHLTIEGATEINNLKAGMNTNRTEDLNYIA</sequence>
<dbReference type="PANTHER" id="PTHR36181">
    <property type="entry name" value="INTRON-ENCODED ENDONUCLEASE AI3-RELATED"/>
    <property type="match status" value="1"/>
</dbReference>
<keyword evidence="1" id="KW-1133">Transmembrane helix</keyword>
<dbReference type="Gene3D" id="3.10.28.10">
    <property type="entry name" value="Homing endonucleases"/>
    <property type="match status" value="1"/>
</dbReference>
<dbReference type="PANTHER" id="PTHR36181:SF4">
    <property type="entry name" value="LAGLIDADG ENDONUCLEASE"/>
    <property type="match status" value="1"/>
</dbReference>
<dbReference type="InterPro" id="IPR004860">
    <property type="entry name" value="LAGLIDADG_dom"/>
</dbReference>
<dbReference type="AlphaFoldDB" id="A0A088CR41"/>
<dbReference type="GO" id="GO:0004519">
    <property type="term" value="F:endonuclease activity"/>
    <property type="evidence" value="ECO:0007669"/>
    <property type="project" value="UniProtKB-KW"/>
</dbReference>
<keyword evidence="3" id="KW-0496">Mitochondrion</keyword>
<organism evidence="3">
    <name type="scientific">Sclerotinia borealis</name>
    <dbReference type="NCBI Taxonomy" id="77105"/>
    <lineage>
        <taxon>Eukaryota</taxon>
        <taxon>Fungi</taxon>
        <taxon>Dikarya</taxon>
        <taxon>Ascomycota</taxon>
        <taxon>Pezizomycotina</taxon>
        <taxon>Leotiomycetes</taxon>
        <taxon>Helotiales</taxon>
        <taxon>Sclerotiniaceae</taxon>
        <taxon>Sclerotinia</taxon>
    </lineage>
</organism>
<feature type="transmembrane region" description="Helical" evidence="1">
    <location>
        <begin position="6"/>
        <end position="27"/>
    </location>
</feature>
<dbReference type="GeneID" id="20498019"/>
<dbReference type="Pfam" id="PF00961">
    <property type="entry name" value="LAGLIDADG_1"/>
    <property type="match status" value="1"/>
</dbReference>
<dbReference type="GO" id="GO:0005739">
    <property type="term" value="C:mitochondrion"/>
    <property type="evidence" value="ECO:0007669"/>
    <property type="project" value="UniProtKB-ARBA"/>
</dbReference>
<reference evidence="3" key="1">
    <citation type="journal article" date="2014" name="PLoS ONE">
        <title>The 203 kbp Mitochondrial Genome of the Phytopathogenic Fungus Sclerotinia borealis Reveals Multiple Invasions of Introns and Genomic Duplications.</title>
        <authorList>
            <person name="Mardanov A.V."/>
            <person name="Beletsky A.V."/>
            <person name="Kadnikov V.V."/>
            <person name="Ignatov A.N."/>
            <person name="Ravin N.V."/>
        </authorList>
    </citation>
    <scope>NUCLEOTIDE SEQUENCE</scope>
    <source>
        <strain evidence="3">F-4128</strain>
    </source>
</reference>
<gene>
    <name evidence="3" type="ORF">SBORM_0138</name>
</gene>
<evidence type="ECO:0000313" key="3">
    <source>
        <dbReference type="EMBL" id="AIJ56807.1"/>
    </source>
</evidence>
<dbReference type="SUPFAM" id="SSF55608">
    <property type="entry name" value="Homing endonucleases"/>
    <property type="match status" value="1"/>
</dbReference>
<keyword evidence="3" id="KW-0540">Nuclease</keyword>
<evidence type="ECO:0000256" key="1">
    <source>
        <dbReference type="SAM" id="Phobius"/>
    </source>
</evidence>
<name>A0A088CR41_9HELO</name>
<accession>A0A088CR41</accession>
<keyword evidence="3" id="KW-0255">Endonuclease</keyword>
<keyword evidence="3" id="KW-0378">Hydrolase</keyword>
<evidence type="ECO:0000259" key="2">
    <source>
        <dbReference type="Pfam" id="PF00961"/>
    </source>
</evidence>